<evidence type="ECO:0000259" key="1">
    <source>
        <dbReference type="Pfam" id="PF00188"/>
    </source>
</evidence>
<sequence length="129" mass="14443">MLNAINAERLARGLPRLCRSRKLQAAAQMHSNDMARRNYMGHTGSDGSTIESRIDDVGYYWIDVAENVAAGQASVRSVMASWMSSRYHRANILSRNYRMFGCGYAYRASTKYGHYWTQDFAAGGGEVCS</sequence>
<protein>
    <recommendedName>
        <fullName evidence="1">SCP domain-containing protein</fullName>
    </recommendedName>
</protein>
<dbReference type="Pfam" id="PF00188">
    <property type="entry name" value="CAP"/>
    <property type="match status" value="1"/>
</dbReference>
<organism evidence="2 3">
    <name type="scientific">Phytophthora sojae (strain P6497)</name>
    <name type="common">Soybean stem and root rot agent</name>
    <name type="synonym">Phytophthora megasperma f. sp. glycines</name>
    <dbReference type="NCBI Taxonomy" id="1094619"/>
    <lineage>
        <taxon>Eukaryota</taxon>
        <taxon>Sar</taxon>
        <taxon>Stramenopiles</taxon>
        <taxon>Oomycota</taxon>
        <taxon>Peronosporomycetes</taxon>
        <taxon>Peronosporales</taxon>
        <taxon>Peronosporaceae</taxon>
        <taxon>Phytophthora</taxon>
    </lineage>
</organism>
<dbReference type="InterPro" id="IPR035940">
    <property type="entry name" value="CAP_sf"/>
</dbReference>
<dbReference type="Gene3D" id="3.40.33.10">
    <property type="entry name" value="CAP"/>
    <property type="match status" value="1"/>
</dbReference>
<keyword evidence="3" id="KW-1185">Reference proteome</keyword>
<dbReference type="PANTHER" id="PTHR31157">
    <property type="entry name" value="SCP DOMAIN-CONTAINING PROTEIN"/>
    <property type="match status" value="1"/>
</dbReference>
<dbReference type="OMA" id="ENIMGLW"/>
<dbReference type="InterPro" id="IPR014044">
    <property type="entry name" value="CAP_dom"/>
</dbReference>
<dbReference type="KEGG" id="psoj:PHYSODRAFT_475611"/>
<dbReference type="SMR" id="G4YF65"/>
<dbReference type="RefSeq" id="XP_009515244.1">
    <property type="nucleotide sequence ID" value="XM_009516949.1"/>
</dbReference>
<dbReference type="InParanoid" id="G4YF65"/>
<dbReference type="SUPFAM" id="SSF55797">
    <property type="entry name" value="PR-1-like"/>
    <property type="match status" value="1"/>
</dbReference>
<dbReference type="STRING" id="1094619.G4YF65"/>
<reference evidence="2 3" key="1">
    <citation type="journal article" date="2006" name="Science">
        <title>Phytophthora genome sequences uncover evolutionary origins and mechanisms of pathogenesis.</title>
        <authorList>
            <person name="Tyler B.M."/>
            <person name="Tripathy S."/>
            <person name="Zhang X."/>
            <person name="Dehal P."/>
            <person name="Jiang R.H."/>
            <person name="Aerts A."/>
            <person name="Arredondo F.D."/>
            <person name="Baxter L."/>
            <person name="Bensasson D."/>
            <person name="Beynon J.L."/>
            <person name="Chapman J."/>
            <person name="Damasceno C.M."/>
            <person name="Dorrance A.E."/>
            <person name="Dou D."/>
            <person name="Dickerman A.W."/>
            <person name="Dubchak I.L."/>
            <person name="Garbelotto M."/>
            <person name="Gijzen M."/>
            <person name="Gordon S.G."/>
            <person name="Govers F."/>
            <person name="Grunwald N.J."/>
            <person name="Huang W."/>
            <person name="Ivors K.L."/>
            <person name="Jones R.W."/>
            <person name="Kamoun S."/>
            <person name="Krampis K."/>
            <person name="Lamour K.H."/>
            <person name="Lee M.K."/>
            <person name="McDonald W.H."/>
            <person name="Medina M."/>
            <person name="Meijer H.J."/>
            <person name="Nordberg E.K."/>
            <person name="Maclean D.J."/>
            <person name="Ospina-Giraldo M.D."/>
            <person name="Morris P.F."/>
            <person name="Phuntumart V."/>
            <person name="Putnam N.H."/>
            <person name="Rash S."/>
            <person name="Rose J.K."/>
            <person name="Sakihama Y."/>
            <person name="Salamov A.A."/>
            <person name="Savidor A."/>
            <person name="Scheuring C.F."/>
            <person name="Smith B.M."/>
            <person name="Sobral B.W."/>
            <person name="Terry A."/>
            <person name="Torto-Alalibo T.A."/>
            <person name="Win J."/>
            <person name="Xu Z."/>
            <person name="Zhang H."/>
            <person name="Grigoriev I.V."/>
            <person name="Rokhsar D.S."/>
            <person name="Boore J.L."/>
        </authorList>
    </citation>
    <scope>NUCLEOTIDE SEQUENCE [LARGE SCALE GENOMIC DNA]</scope>
    <source>
        <strain evidence="2 3">P6497</strain>
    </source>
</reference>
<dbReference type="PANTHER" id="PTHR31157:SF1">
    <property type="entry name" value="SCP DOMAIN-CONTAINING PROTEIN"/>
    <property type="match status" value="1"/>
</dbReference>
<feature type="domain" description="SCP" evidence="1">
    <location>
        <begin position="2"/>
        <end position="120"/>
    </location>
</feature>
<evidence type="ECO:0000313" key="3">
    <source>
        <dbReference type="Proteomes" id="UP000002640"/>
    </source>
</evidence>
<proteinExistence type="predicted"/>
<gene>
    <name evidence="2" type="ORF">PHYSODRAFT_475611</name>
</gene>
<accession>G4YF65</accession>
<name>G4YF65_PHYSP</name>
<dbReference type="AlphaFoldDB" id="G4YF65"/>
<dbReference type="EMBL" id="JH159151">
    <property type="protein sequence ID" value="EGZ27969.1"/>
    <property type="molecule type" value="Genomic_DNA"/>
</dbReference>
<dbReference type="CDD" id="cd05379">
    <property type="entry name" value="CAP_bacterial"/>
    <property type="match status" value="1"/>
</dbReference>
<dbReference type="GeneID" id="20654635"/>
<evidence type="ECO:0000313" key="2">
    <source>
        <dbReference type="EMBL" id="EGZ27969.1"/>
    </source>
</evidence>
<dbReference type="Proteomes" id="UP000002640">
    <property type="component" value="Unassembled WGS sequence"/>
</dbReference>